<reference evidence="2" key="1">
    <citation type="journal article" date="2023" name="Plant J.">
        <title>Genome sequences and population genomics provide insights into the demographic history, inbreeding, and mutation load of two 'living fossil' tree species of Dipteronia.</title>
        <authorList>
            <person name="Feng Y."/>
            <person name="Comes H.P."/>
            <person name="Chen J."/>
            <person name="Zhu S."/>
            <person name="Lu R."/>
            <person name="Zhang X."/>
            <person name="Li P."/>
            <person name="Qiu J."/>
            <person name="Olsen K.M."/>
            <person name="Qiu Y."/>
        </authorList>
    </citation>
    <scope>NUCLEOTIDE SEQUENCE</scope>
    <source>
        <strain evidence="2">NBL</strain>
    </source>
</reference>
<name>A0AAE0AZL7_9ROSI</name>
<gene>
    <name evidence="2" type="ORF">Dsin_007170</name>
</gene>
<keyword evidence="3" id="KW-1185">Reference proteome</keyword>
<protein>
    <recommendedName>
        <fullName evidence="4">Reverse transcriptase domain-containing protein</fullName>
    </recommendedName>
</protein>
<sequence length="275" mass="30887">MFFVGMLSIALSIELSKCENVSINSTDEAHHKCVLYLLGIGTLCGDLNFPLKSKVFLGFCCIGKFLPMCKDMVVGFLLILLVPCVRGLRQGDSLSPYLYLLVAEGMLRLLQAGIEQNQLTGFCCNRTNPNILHLFFSDDSIIFSSATTRDCVAIHGILKVYSKAIKQFVNYAKSSLYVNESVSRVIIGVRRVYCHKHYLGLPSLWGCNKGKLFENIKDHIWGMIKGWRRDYSVKGRYKLGSSMEPTPSTSNGCGARFKRKEIWGMDVALKIKIFL</sequence>
<evidence type="ECO:0000313" key="2">
    <source>
        <dbReference type="EMBL" id="KAK3227308.1"/>
    </source>
</evidence>
<feature type="signal peptide" evidence="1">
    <location>
        <begin position="1"/>
        <end position="18"/>
    </location>
</feature>
<comment type="caution">
    <text evidence="2">The sequence shown here is derived from an EMBL/GenBank/DDBJ whole genome shotgun (WGS) entry which is preliminary data.</text>
</comment>
<proteinExistence type="predicted"/>
<evidence type="ECO:0000256" key="1">
    <source>
        <dbReference type="SAM" id="SignalP"/>
    </source>
</evidence>
<dbReference type="EMBL" id="JANJYJ010000002">
    <property type="protein sequence ID" value="KAK3227308.1"/>
    <property type="molecule type" value="Genomic_DNA"/>
</dbReference>
<accession>A0AAE0AZL7</accession>
<organism evidence="2 3">
    <name type="scientific">Dipteronia sinensis</name>
    <dbReference type="NCBI Taxonomy" id="43782"/>
    <lineage>
        <taxon>Eukaryota</taxon>
        <taxon>Viridiplantae</taxon>
        <taxon>Streptophyta</taxon>
        <taxon>Embryophyta</taxon>
        <taxon>Tracheophyta</taxon>
        <taxon>Spermatophyta</taxon>
        <taxon>Magnoliopsida</taxon>
        <taxon>eudicotyledons</taxon>
        <taxon>Gunneridae</taxon>
        <taxon>Pentapetalae</taxon>
        <taxon>rosids</taxon>
        <taxon>malvids</taxon>
        <taxon>Sapindales</taxon>
        <taxon>Sapindaceae</taxon>
        <taxon>Hippocastanoideae</taxon>
        <taxon>Acereae</taxon>
        <taxon>Dipteronia</taxon>
    </lineage>
</organism>
<dbReference type="Proteomes" id="UP001281410">
    <property type="component" value="Unassembled WGS sequence"/>
</dbReference>
<dbReference type="AlphaFoldDB" id="A0AAE0AZL7"/>
<feature type="chain" id="PRO_5042038127" description="Reverse transcriptase domain-containing protein" evidence="1">
    <location>
        <begin position="19"/>
        <end position="275"/>
    </location>
</feature>
<evidence type="ECO:0000313" key="3">
    <source>
        <dbReference type="Proteomes" id="UP001281410"/>
    </source>
</evidence>
<evidence type="ECO:0008006" key="4">
    <source>
        <dbReference type="Google" id="ProtNLM"/>
    </source>
</evidence>
<keyword evidence="1" id="KW-0732">Signal</keyword>